<keyword evidence="2" id="KW-1185">Reference proteome</keyword>
<organism evidence="1 2">
    <name type="scientific">Tsuneonella aeria</name>
    <dbReference type="NCBI Taxonomy" id="1837929"/>
    <lineage>
        <taxon>Bacteria</taxon>
        <taxon>Pseudomonadati</taxon>
        <taxon>Pseudomonadota</taxon>
        <taxon>Alphaproteobacteria</taxon>
        <taxon>Sphingomonadales</taxon>
        <taxon>Erythrobacteraceae</taxon>
        <taxon>Tsuneonella</taxon>
    </lineage>
</organism>
<dbReference type="NCBIfam" id="NF041374">
    <property type="entry name" value="GDCCVxC"/>
    <property type="match status" value="1"/>
</dbReference>
<dbReference type="EMBL" id="WTZA01000002">
    <property type="protein sequence ID" value="MXO75907.1"/>
    <property type="molecule type" value="Genomic_DNA"/>
</dbReference>
<reference evidence="1 2" key="1">
    <citation type="submission" date="2019-12" db="EMBL/GenBank/DDBJ databases">
        <title>Genomic-based taxomic classification of the family Erythrobacteraceae.</title>
        <authorList>
            <person name="Xu L."/>
        </authorList>
    </citation>
    <scope>NUCLEOTIDE SEQUENCE [LARGE SCALE GENOMIC DNA]</scope>
    <source>
        <strain evidence="1 2">100921-2</strain>
    </source>
</reference>
<sequence length="75" mass="7877">MQTTSTITCPKCGGTSVETMPTDACWFFYDCRHCGVKLRPLSGDCCVFCSFADVPCPPIQEAQQSGSPSGCCGAG</sequence>
<name>A0A6I4TGZ7_9SPHN</name>
<comment type="caution">
    <text evidence="1">The sequence shown here is derived from an EMBL/GenBank/DDBJ whole genome shotgun (WGS) entry which is preliminary data.</text>
</comment>
<dbReference type="Proteomes" id="UP000439522">
    <property type="component" value="Unassembled WGS sequence"/>
</dbReference>
<protein>
    <submittedName>
        <fullName evidence="1">Uncharacterized protein</fullName>
    </submittedName>
</protein>
<dbReference type="RefSeq" id="WP_120717174.1">
    <property type="nucleotide sequence ID" value="NZ_WTZA01000002.1"/>
</dbReference>
<evidence type="ECO:0000313" key="2">
    <source>
        <dbReference type="Proteomes" id="UP000439522"/>
    </source>
</evidence>
<dbReference type="AlphaFoldDB" id="A0A6I4TGZ7"/>
<dbReference type="InterPro" id="IPR047677">
    <property type="entry name" value="GDCCVxC"/>
</dbReference>
<evidence type="ECO:0000313" key="1">
    <source>
        <dbReference type="EMBL" id="MXO75907.1"/>
    </source>
</evidence>
<proteinExistence type="predicted"/>
<gene>
    <name evidence="1" type="ORF">GRI40_11845</name>
</gene>
<dbReference type="OrthoDB" id="332228at2"/>
<accession>A0A6I4TGZ7</accession>